<dbReference type="PANTHER" id="PTHR11803:SF58">
    <property type="entry name" value="PROTEIN HMF1-RELATED"/>
    <property type="match status" value="1"/>
</dbReference>
<dbReference type="AlphaFoldDB" id="A0A5D0NKX9"/>
<keyword evidence="3" id="KW-1185">Reference proteome</keyword>
<name>A0A5D0NKX9_9ACTN</name>
<sequence>MIRRWSPAEVGPPVGQYSHLASVPASAELLFVSGQIGALPDGTLAGPDAAAQTAQIYANIGALLAAAGSGPAHLVRLFTMVAGREHLADSRRGRDAAFADWFPDGDFPAHSLIVVDALAAPEILVEVEAVAVVPAP</sequence>
<dbReference type="InterPro" id="IPR006175">
    <property type="entry name" value="YjgF/YER057c/UK114"/>
</dbReference>
<evidence type="ECO:0000313" key="2">
    <source>
        <dbReference type="EMBL" id="TYB44959.1"/>
    </source>
</evidence>
<dbReference type="GO" id="GO:0005829">
    <property type="term" value="C:cytosol"/>
    <property type="evidence" value="ECO:0007669"/>
    <property type="project" value="TreeGrafter"/>
</dbReference>
<organism evidence="2 3">
    <name type="scientific">Actinomadura chibensis</name>
    <dbReference type="NCBI Taxonomy" id="392828"/>
    <lineage>
        <taxon>Bacteria</taxon>
        <taxon>Bacillati</taxon>
        <taxon>Actinomycetota</taxon>
        <taxon>Actinomycetes</taxon>
        <taxon>Streptosporangiales</taxon>
        <taxon>Thermomonosporaceae</taxon>
        <taxon>Actinomadura</taxon>
    </lineage>
</organism>
<dbReference type="RefSeq" id="WP_067902673.1">
    <property type="nucleotide sequence ID" value="NZ_VSFG01000004.1"/>
</dbReference>
<comment type="similarity">
    <text evidence="1">Belongs to the RutC family.</text>
</comment>
<dbReference type="GO" id="GO:0019239">
    <property type="term" value="F:deaminase activity"/>
    <property type="evidence" value="ECO:0007669"/>
    <property type="project" value="TreeGrafter"/>
</dbReference>
<dbReference type="SUPFAM" id="SSF55298">
    <property type="entry name" value="YjgF-like"/>
    <property type="match status" value="1"/>
</dbReference>
<dbReference type="Gene3D" id="3.30.1330.40">
    <property type="entry name" value="RutC-like"/>
    <property type="match status" value="1"/>
</dbReference>
<dbReference type="PANTHER" id="PTHR11803">
    <property type="entry name" value="2-IMINOBUTANOATE/2-IMINOPROPANOATE DEAMINASE RIDA"/>
    <property type="match status" value="1"/>
</dbReference>
<reference evidence="2 3" key="1">
    <citation type="submission" date="2019-08" db="EMBL/GenBank/DDBJ databases">
        <title>Actinomadura sp. nov. CYP1-5 isolated from mountain soil.</title>
        <authorList>
            <person name="Songsumanus A."/>
            <person name="Kuncharoen N."/>
            <person name="Kudo T."/>
            <person name="Yuki M."/>
            <person name="Igarashi Y."/>
            <person name="Tanasupawat S."/>
        </authorList>
    </citation>
    <scope>NUCLEOTIDE SEQUENCE [LARGE SCALE GENOMIC DNA]</scope>
    <source>
        <strain evidence="2 3">JCM 14158</strain>
    </source>
</reference>
<evidence type="ECO:0000313" key="3">
    <source>
        <dbReference type="Proteomes" id="UP000323380"/>
    </source>
</evidence>
<comment type="caution">
    <text evidence="2">The sequence shown here is derived from an EMBL/GenBank/DDBJ whole genome shotgun (WGS) entry which is preliminary data.</text>
</comment>
<dbReference type="EMBL" id="VSFG01000004">
    <property type="protein sequence ID" value="TYB44959.1"/>
    <property type="molecule type" value="Genomic_DNA"/>
</dbReference>
<dbReference type="STRING" id="1220554.GCA_001552135_07217"/>
<proteinExistence type="inferred from homology"/>
<accession>A0A5D0NKX9</accession>
<dbReference type="CDD" id="cd00448">
    <property type="entry name" value="YjgF_YER057c_UK114_family"/>
    <property type="match status" value="1"/>
</dbReference>
<evidence type="ECO:0000256" key="1">
    <source>
        <dbReference type="ARBA" id="ARBA00010552"/>
    </source>
</evidence>
<dbReference type="Proteomes" id="UP000323380">
    <property type="component" value="Unassembled WGS sequence"/>
</dbReference>
<gene>
    <name evidence="2" type="ORF">FXF69_22805</name>
</gene>
<protein>
    <submittedName>
        <fullName evidence="2">RidA family protein</fullName>
    </submittedName>
</protein>
<dbReference type="Pfam" id="PF01042">
    <property type="entry name" value="Ribonuc_L-PSP"/>
    <property type="match status" value="1"/>
</dbReference>
<dbReference type="InterPro" id="IPR035959">
    <property type="entry name" value="RutC-like_sf"/>
</dbReference>